<dbReference type="EMBL" id="OX465082">
    <property type="protein sequence ID" value="CAI9291059.1"/>
    <property type="molecule type" value="Genomic_DNA"/>
</dbReference>
<dbReference type="InterPro" id="IPR043561">
    <property type="entry name" value="LHW-like"/>
</dbReference>
<evidence type="ECO:0000256" key="5">
    <source>
        <dbReference type="SAM" id="MobiDB-lite"/>
    </source>
</evidence>
<dbReference type="AlphaFoldDB" id="A0AA35ZEE8"/>
<evidence type="ECO:0000259" key="6">
    <source>
        <dbReference type="PROSITE" id="PS50888"/>
    </source>
</evidence>
<dbReference type="InterPro" id="IPR011598">
    <property type="entry name" value="bHLH_dom"/>
</dbReference>
<keyword evidence="3" id="KW-0804">Transcription</keyword>
<name>A0AA35ZEE8_LACSI</name>
<evidence type="ECO:0000313" key="7">
    <source>
        <dbReference type="EMBL" id="CAI9291059.1"/>
    </source>
</evidence>
<proteinExistence type="predicted"/>
<evidence type="ECO:0000313" key="8">
    <source>
        <dbReference type="Proteomes" id="UP001177003"/>
    </source>
</evidence>
<feature type="compositionally biased region" description="Basic and acidic residues" evidence="5">
    <location>
        <begin position="436"/>
        <end position="448"/>
    </location>
</feature>
<gene>
    <name evidence="7" type="ORF">LSALG_LOCUS30223</name>
</gene>
<evidence type="ECO:0000256" key="3">
    <source>
        <dbReference type="ARBA" id="ARBA00023163"/>
    </source>
</evidence>
<dbReference type="InterPro" id="IPR025610">
    <property type="entry name" value="MYC/MYB_N"/>
</dbReference>
<keyword evidence="8" id="KW-1185">Reference proteome</keyword>
<dbReference type="GO" id="GO:0003700">
    <property type="term" value="F:DNA-binding transcription factor activity"/>
    <property type="evidence" value="ECO:0007669"/>
    <property type="project" value="InterPro"/>
</dbReference>
<protein>
    <recommendedName>
        <fullName evidence="6">BHLH domain-containing protein</fullName>
    </recommendedName>
</protein>
<dbReference type="PROSITE" id="PS50888">
    <property type="entry name" value="BHLH"/>
    <property type="match status" value="1"/>
</dbReference>
<dbReference type="Proteomes" id="UP001177003">
    <property type="component" value="Chromosome 6"/>
</dbReference>
<evidence type="ECO:0000256" key="4">
    <source>
        <dbReference type="ARBA" id="ARBA00023242"/>
    </source>
</evidence>
<evidence type="ECO:0000256" key="2">
    <source>
        <dbReference type="ARBA" id="ARBA00023015"/>
    </source>
</evidence>
<feature type="region of interest" description="Disordered" evidence="5">
    <location>
        <begin position="368"/>
        <end position="393"/>
    </location>
</feature>
<dbReference type="GO" id="GO:0046983">
    <property type="term" value="F:protein dimerization activity"/>
    <property type="evidence" value="ECO:0007669"/>
    <property type="project" value="InterPro"/>
</dbReference>
<sequence>MGTFQKDSIVKNVLKSLCCNYGWCYGAFWSYQQPNSSLPTLQDAYFDEKFESLIDNSLLQVPIGGGIIGQVAYTNKHMWMTSEDHYKQHSFSGSIWDMFLDEYEFRRQFSSGMKTIVVIPVEPQGVVQFGSNQKILENMEFVNQTKRIFREIVNGGRPEFDSYSLNQSLISSEDLNLVFDSLPDFGIPDEFFRTEDFNVSQWFSPPIKNDLFSPSIGFNPFDSDVKRESPTISCIDVDVIGNNGGLEAILAPVKGGIRSGFHSFSSESKSKPKPAQHDHDITSFGRKERLFSKLGIEELLEGISGISDVVSTSCIEGDQVSVKRRKIGNCKWEVSSLQKEVIMPKLETSLQMVDGYSGSGSSVVLQGEKRVEPVKPAKKKAKPGTRPRPKDRQQILDRMAELRQLIPSGEKMSIDCLLDRTIKHMMFLESVTKQSDRIKQAEEPKRNSIDSNDPSTDGVTWACELGNQAMVCPLIVEDLGATGQMVIEMICEEQGFFLEIMDIIRRFGLIILKGVMEARGDKIYARFIVEPEVNKNVTRHEIFLGLVQFLQTMDPNEDKTCMKAGNSLLDDFHQFEIQNLMNLVDMQHCVNL</sequence>
<organism evidence="7 8">
    <name type="scientific">Lactuca saligna</name>
    <name type="common">Willowleaf lettuce</name>
    <dbReference type="NCBI Taxonomy" id="75948"/>
    <lineage>
        <taxon>Eukaryota</taxon>
        <taxon>Viridiplantae</taxon>
        <taxon>Streptophyta</taxon>
        <taxon>Embryophyta</taxon>
        <taxon>Tracheophyta</taxon>
        <taxon>Spermatophyta</taxon>
        <taxon>Magnoliopsida</taxon>
        <taxon>eudicotyledons</taxon>
        <taxon>Gunneridae</taxon>
        <taxon>Pentapetalae</taxon>
        <taxon>asterids</taxon>
        <taxon>campanulids</taxon>
        <taxon>Asterales</taxon>
        <taxon>Asteraceae</taxon>
        <taxon>Cichorioideae</taxon>
        <taxon>Cichorieae</taxon>
        <taxon>Lactucinae</taxon>
        <taxon>Lactuca</taxon>
    </lineage>
</organism>
<dbReference type="GO" id="GO:0005634">
    <property type="term" value="C:nucleus"/>
    <property type="evidence" value="ECO:0007669"/>
    <property type="project" value="UniProtKB-SubCell"/>
</dbReference>
<evidence type="ECO:0000256" key="1">
    <source>
        <dbReference type="ARBA" id="ARBA00004123"/>
    </source>
</evidence>
<keyword evidence="2" id="KW-0805">Transcription regulation</keyword>
<dbReference type="Pfam" id="PF14215">
    <property type="entry name" value="bHLH-MYC_N"/>
    <property type="match status" value="1"/>
</dbReference>
<dbReference type="Pfam" id="PF23176">
    <property type="entry name" value="bHLH_LHW"/>
    <property type="match status" value="1"/>
</dbReference>
<keyword evidence="4" id="KW-0539">Nucleus</keyword>
<reference evidence="7" key="1">
    <citation type="submission" date="2023-04" db="EMBL/GenBank/DDBJ databases">
        <authorList>
            <person name="Vijverberg K."/>
            <person name="Xiong W."/>
            <person name="Schranz E."/>
        </authorList>
    </citation>
    <scope>NUCLEOTIDE SEQUENCE</scope>
</reference>
<accession>A0AA35ZEE8</accession>
<dbReference type="PANTHER" id="PTHR46196">
    <property type="entry name" value="TRANSCRIPTION FACTOR BHLH155-LIKE ISOFORM X1-RELATED"/>
    <property type="match status" value="1"/>
</dbReference>
<feature type="domain" description="BHLH" evidence="6">
    <location>
        <begin position="379"/>
        <end position="428"/>
    </location>
</feature>
<comment type="subcellular location">
    <subcellularLocation>
        <location evidence="1">Nucleus</location>
    </subcellularLocation>
</comment>
<feature type="compositionally biased region" description="Basic residues" evidence="5">
    <location>
        <begin position="376"/>
        <end position="387"/>
    </location>
</feature>
<dbReference type="PANTHER" id="PTHR46196:SF2">
    <property type="entry name" value="TRANSCRIPTION FACTOR BHLH157"/>
    <property type="match status" value="1"/>
</dbReference>
<feature type="region of interest" description="Disordered" evidence="5">
    <location>
        <begin position="436"/>
        <end position="455"/>
    </location>
</feature>